<dbReference type="GeneID" id="20082392"/>
<reference evidence="4" key="1">
    <citation type="submission" date="2013-12" db="EMBL/GenBank/DDBJ databases">
        <title>The Genome Sequence of Aphanomyces invadans NJM9701.</title>
        <authorList>
            <consortium name="The Broad Institute Genomics Platform"/>
            <person name="Russ C."/>
            <person name="Tyler B."/>
            <person name="van West P."/>
            <person name="Dieguez-Uribeondo J."/>
            <person name="Young S.K."/>
            <person name="Zeng Q."/>
            <person name="Gargeya S."/>
            <person name="Fitzgerald M."/>
            <person name="Abouelleil A."/>
            <person name="Alvarado L."/>
            <person name="Chapman S.B."/>
            <person name="Gainer-Dewar J."/>
            <person name="Goldberg J."/>
            <person name="Griggs A."/>
            <person name="Gujja S."/>
            <person name="Hansen M."/>
            <person name="Howarth C."/>
            <person name="Imamovic A."/>
            <person name="Ireland A."/>
            <person name="Larimer J."/>
            <person name="McCowan C."/>
            <person name="Murphy C."/>
            <person name="Pearson M."/>
            <person name="Poon T.W."/>
            <person name="Priest M."/>
            <person name="Roberts A."/>
            <person name="Saif S."/>
            <person name="Shea T."/>
            <person name="Sykes S."/>
            <person name="Wortman J."/>
            <person name="Nusbaum C."/>
            <person name="Birren B."/>
        </authorList>
    </citation>
    <scope>NUCLEOTIDE SEQUENCE [LARGE SCALE GENOMIC DNA]</scope>
    <source>
        <strain evidence="4">NJM9701</strain>
    </source>
</reference>
<dbReference type="RefSeq" id="XP_008868254.1">
    <property type="nucleotide sequence ID" value="XM_008870032.1"/>
</dbReference>
<dbReference type="PANTHER" id="PTHR13544:SF0">
    <property type="entry name" value="THIOREDOXIN REDUCTASE-LIKE SELENOPROTEIN T"/>
    <property type="match status" value="1"/>
</dbReference>
<organism evidence="4">
    <name type="scientific">Aphanomyces invadans</name>
    <dbReference type="NCBI Taxonomy" id="157072"/>
    <lineage>
        <taxon>Eukaryota</taxon>
        <taxon>Sar</taxon>
        <taxon>Stramenopiles</taxon>
        <taxon>Oomycota</taxon>
        <taxon>Saprolegniomycetes</taxon>
        <taxon>Saprolegniales</taxon>
        <taxon>Verrucalvaceae</taxon>
        <taxon>Aphanomyces</taxon>
    </lineage>
</organism>
<dbReference type="InterPro" id="IPR019389">
    <property type="entry name" value="Selenoprotein_T"/>
</dbReference>
<evidence type="ECO:0000256" key="1">
    <source>
        <dbReference type="ARBA" id="ARBA00022729"/>
    </source>
</evidence>
<evidence type="ECO:0000313" key="4">
    <source>
        <dbReference type="EMBL" id="ETW02870.1"/>
    </source>
</evidence>
<dbReference type="GO" id="GO:0005789">
    <property type="term" value="C:endoplasmic reticulum membrane"/>
    <property type="evidence" value="ECO:0007669"/>
    <property type="project" value="TreeGrafter"/>
</dbReference>
<dbReference type="Gene3D" id="3.40.30.10">
    <property type="entry name" value="Glutaredoxin"/>
    <property type="match status" value="1"/>
</dbReference>
<dbReference type="VEuPathDB" id="FungiDB:H310_05342"/>
<dbReference type="InterPro" id="IPR011893">
    <property type="entry name" value="Selenoprotein_Rdx-typ"/>
</dbReference>
<accession>A0A024U9J0</accession>
<dbReference type="OrthoDB" id="60822at2759"/>
<dbReference type="SUPFAM" id="SSF52833">
    <property type="entry name" value="Thioredoxin-like"/>
    <property type="match status" value="1"/>
</dbReference>
<keyword evidence="1" id="KW-0732">Signal</keyword>
<feature type="transmembrane region" description="Helical" evidence="3">
    <location>
        <begin position="85"/>
        <end position="111"/>
    </location>
</feature>
<dbReference type="PANTHER" id="PTHR13544">
    <property type="entry name" value="SELENOPROTEIN T"/>
    <property type="match status" value="1"/>
</dbReference>
<dbReference type="NCBIfam" id="TIGR02174">
    <property type="entry name" value="CXXU_selWTH"/>
    <property type="match status" value="1"/>
</dbReference>
<dbReference type="InterPro" id="IPR036249">
    <property type="entry name" value="Thioredoxin-like_sf"/>
</dbReference>
<protein>
    <recommendedName>
        <fullName evidence="5">Selenoprotein T</fullName>
    </recommendedName>
</protein>
<keyword evidence="3" id="KW-1133">Transmembrane helix</keyword>
<keyword evidence="2" id="KW-0676">Redox-active center</keyword>
<name>A0A024U9J0_9STRA</name>
<dbReference type="Pfam" id="PF10262">
    <property type="entry name" value="Rdx"/>
    <property type="match status" value="1"/>
</dbReference>
<feature type="transmembrane region" description="Helical" evidence="3">
    <location>
        <begin position="49"/>
        <end position="73"/>
    </location>
</feature>
<dbReference type="GO" id="GO:0045454">
    <property type="term" value="P:cell redox homeostasis"/>
    <property type="evidence" value="ECO:0007669"/>
    <property type="project" value="TreeGrafter"/>
</dbReference>
<dbReference type="AlphaFoldDB" id="A0A024U9J0"/>
<gene>
    <name evidence="4" type="ORF">H310_05342</name>
</gene>
<dbReference type="GO" id="GO:0004791">
    <property type="term" value="F:thioredoxin-disulfide reductase (NADPH) activity"/>
    <property type="evidence" value="ECO:0007669"/>
    <property type="project" value="TreeGrafter"/>
</dbReference>
<evidence type="ECO:0008006" key="5">
    <source>
        <dbReference type="Google" id="ProtNLM"/>
    </source>
</evidence>
<dbReference type="EMBL" id="KI913960">
    <property type="protein sequence ID" value="ETW02870.1"/>
    <property type="molecule type" value="Genomic_DNA"/>
</dbReference>
<evidence type="ECO:0000256" key="2">
    <source>
        <dbReference type="ARBA" id="ARBA00023284"/>
    </source>
</evidence>
<keyword evidence="3" id="KW-0812">Transmembrane</keyword>
<keyword evidence="3" id="KW-0472">Membrane</keyword>
<sequence>MADANAPPTKDVELAKSLESIFPQLAGRIQGKVYTPSGQVSTVATTLSLLRWIGLTLVLFGEFFFITLGVPFGPALFDALKEHRFIATMVFMAIGVISQNLSSSGAFEVYLNDKRIFSKLESHRAPTTAEVVGFLVAKGLKKGKE</sequence>
<proteinExistence type="predicted"/>
<evidence type="ECO:0000256" key="3">
    <source>
        <dbReference type="SAM" id="Phobius"/>
    </source>
</evidence>